<dbReference type="Pfam" id="PF07992">
    <property type="entry name" value="Pyr_redox_2"/>
    <property type="match status" value="1"/>
</dbReference>
<dbReference type="PANTHER" id="PTHR43014">
    <property type="entry name" value="MERCURIC REDUCTASE"/>
    <property type="match status" value="1"/>
</dbReference>
<keyword evidence="3 9" id="KW-0285">Flavoprotein</keyword>
<organism evidence="12 13">
    <name type="scientific">Halorutilus salinus</name>
    <dbReference type="NCBI Taxonomy" id="2487751"/>
    <lineage>
        <taxon>Archaea</taxon>
        <taxon>Methanobacteriati</taxon>
        <taxon>Methanobacteriota</taxon>
        <taxon>Stenosarchaea group</taxon>
        <taxon>Halobacteria</taxon>
        <taxon>Halorutilales</taxon>
        <taxon>Halorutilaceae</taxon>
        <taxon>Halorutilus</taxon>
    </lineage>
</organism>
<comment type="cofactor">
    <cofactor evidence="1">
        <name>FAD</name>
        <dbReference type="ChEBI" id="CHEBI:57692"/>
    </cofactor>
</comment>
<keyword evidence="4 9" id="KW-0274">FAD</keyword>
<feature type="domain" description="FAD/NAD(P)-binding" evidence="11">
    <location>
        <begin position="1"/>
        <end position="336"/>
    </location>
</feature>
<dbReference type="InterPro" id="IPR023753">
    <property type="entry name" value="FAD/NAD-binding_dom"/>
</dbReference>
<evidence type="ECO:0000313" key="13">
    <source>
        <dbReference type="Proteomes" id="UP001149411"/>
    </source>
</evidence>
<evidence type="ECO:0000256" key="1">
    <source>
        <dbReference type="ARBA" id="ARBA00001974"/>
    </source>
</evidence>
<proteinExistence type="inferred from homology"/>
<feature type="domain" description="Pyridine nucleotide-disulphide oxidoreductase dimerisation" evidence="10">
    <location>
        <begin position="370"/>
        <end position="465"/>
    </location>
</feature>
<keyword evidence="13" id="KW-1185">Reference proteome</keyword>
<evidence type="ECO:0000256" key="9">
    <source>
        <dbReference type="RuleBase" id="RU003691"/>
    </source>
</evidence>
<dbReference type="GO" id="GO:0016668">
    <property type="term" value="F:oxidoreductase activity, acting on a sulfur group of donors, NAD(P) as acceptor"/>
    <property type="evidence" value="ECO:0007669"/>
    <property type="project" value="InterPro"/>
</dbReference>
<dbReference type="InterPro" id="IPR016156">
    <property type="entry name" value="FAD/NAD-linked_Rdtase_dimer_sf"/>
</dbReference>
<protein>
    <submittedName>
        <fullName evidence="12">NAD(P)/FAD-dependent oxidoreductase</fullName>
    </submittedName>
</protein>
<reference evidence="12" key="1">
    <citation type="submission" date="2022-09" db="EMBL/GenBank/DDBJ databases">
        <title>Haloadaptaus new haloarchaeum isolated from saline soil.</title>
        <authorList>
            <person name="Duran-Viseras A."/>
            <person name="Sanchez-Porro C."/>
            <person name="Ventosa A."/>
        </authorList>
    </citation>
    <scope>NUCLEOTIDE SEQUENCE</scope>
    <source>
        <strain evidence="12">F3-133</strain>
    </source>
</reference>
<evidence type="ECO:0000256" key="3">
    <source>
        <dbReference type="ARBA" id="ARBA00022630"/>
    </source>
</evidence>
<dbReference type="InterPro" id="IPR036188">
    <property type="entry name" value="FAD/NAD-bd_sf"/>
</dbReference>
<sequence length="480" mass="52313">MKVAVIGAYGSAGVAVAEGLVDADGISLVLFDDGEPGGGLCILRGCMPSKEVLSGAAHRYQARADERLTGKAHELDLDEVVDRKDDHVLGFAEHRRDAVHTMAERDDVEFVRETARVVDDTTVEAGGDEYDVDRVVVATGSSVNVPDLPGIEDVGYMTSDDVLDARSFGDTGVVMGFGTTGMEMVPYLAEAGVDLTVIEHDAAPLDYADDGFGRELLELYRDEFGVEVLTHTYEQSLEPTEDGGVRLHVEVGDESESGIGSDEFYQGEEHVIEADDLYLFTGRKPNVEGLGLENAGVEPTGDWVDGTLRARDNPRVYAVGDLNGREPILHVAKEEGYHTAENIIAEKEGREPRRYGFTKHRVTFTGAGVYPFARLGMTEEEARESGVDYVVAERDAASDGVFKTKDVPHGRAKLVVDANDGTVLGWQALHYHADAMAKTMQVVVELGLDVRDLPHRAYHPTTPEILDGLFRETAEKVREF</sequence>
<dbReference type="RefSeq" id="WP_266086362.1">
    <property type="nucleotide sequence ID" value="NZ_RKLV01000003.1"/>
</dbReference>
<evidence type="ECO:0000256" key="6">
    <source>
        <dbReference type="ARBA" id="ARBA00023002"/>
    </source>
</evidence>
<keyword evidence="6 9" id="KW-0560">Oxidoreductase</keyword>
<accession>A0A9Q4C3B4</accession>
<gene>
    <name evidence="12" type="ORF">EGH25_04005</name>
</gene>
<dbReference type="PROSITE" id="PS00076">
    <property type="entry name" value="PYRIDINE_REDOX_1"/>
    <property type="match status" value="1"/>
</dbReference>
<evidence type="ECO:0000259" key="11">
    <source>
        <dbReference type="Pfam" id="PF07992"/>
    </source>
</evidence>
<comment type="similarity">
    <text evidence="2 9">Belongs to the class-I pyridine nucleotide-disulfide oxidoreductase family.</text>
</comment>
<dbReference type="SUPFAM" id="SSF55424">
    <property type="entry name" value="FAD/NAD-linked reductases, dimerisation (C-terminal) domain"/>
    <property type="match status" value="1"/>
</dbReference>
<comment type="caution">
    <text evidence="12">The sequence shown here is derived from an EMBL/GenBank/DDBJ whole genome shotgun (WGS) entry which is preliminary data.</text>
</comment>
<dbReference type="Proteomes" id="UP001149411">
    <property type="component" value="Unassembled WGS sequence"/>
</dbReference>
<keyword evidence="7" id="KW-1015">Disulfide bond</keyword>
<evidence type="ECO:0000256" key="5">
    <source>
        <dbReference type="ARBA" id="ARBA00022857"/>
    </source>
</evidence>
<evidence type="ECO:0000256" key="4">
    <source>
        <dbReference type="ARBA" id="ARBA00022827"/>
    </source>
</evidence>
<dbReference type="AlphaFoldDB" id="A0A9Q4C3B4"/>
<keyword evidence="5" id="KW-0521">NADP</keyword>
<keyword evidence="8 9" id="KW-0676">Redox-active center</keyword>
<evidence type="ECO:0000259" key="10">
    <source>
        <dbReference type="Pfam" id="PF02852"/>
    </source>
</evidence>
<dbReference type="PRINTS" id="PR00368">
    <property type="entry name" value="FADPNR"/>
</dbReference>
<dbReference type="Gene3D" id="3.30.390.30">
    <property type="match status" value="1"/>
</dbReference>
<dbReference type="Pfam" id="PF02852">
    <property type="entry name" value="Pyr_redox_dim"/>
    <property type="match status" value="1"/>
</dbReference>
<evidence type="ECO:0000256" key="2">
    <source>
        <dbReference type="ARBA" id="ARBA00007532"/>
    </source>
</evidence>
<dbReference type="InterPro" id="IPR004099">
    <property type="entry name" value="Pyr_nucl-diS_OxRdtase_dimer"/>
</dbReference>
<dbReference type="SUPFAM" id="SSF51905">
    <property type="entry name" value="FAD/NAD(P)-binding domain"/>
    <property type="match status" value="1"/>
</dbReference>
<dbReference type="EMBL" id="RKLV01000003">
    <property type="protein sequence ID" value="MCX2818518.1"/>
    <property type="molecule type" value="Genomic_DNA"/>
</dbReference>
<dbReference type="InterPro" id="IPR012999">
    <property type="entry name" value="Pyr_OxRdtase_I_AS"/>
</dbReference>
<evidence type="ECO:0000256" key="7">
    <source>
        <dbReference type="ARBA" id="ARBA00023157"/>
    </source>
</evidence>
<dbReference type="Gene3D" id="3.50.50.60">
    <property type="entry name" value="FAD/NAD(P)-binding domain"/>
    <property type="match status" value="2"/>
</dbReference>
<dbReference type="PRINTS" id="PR00411">
    <property type="entry name" value="PNDRDTASEI"/>
</dbReference>
<evidence type="ECO:0000313" key="12">
    <source>
        <dbReference type="EMBL" id="MCX2818518.1"/>
    </source>
</evidence>
<name>A0A9Q4C3B4_9EURY</name>
<evidence type="ECO:0000256" key="8">
    <source>
        <dbReference type="ARBA" id="ARBA00023284"/>
    </source>
</evidence>
<dbReference type="PANTHER" id="PTHR43014:SF5">
    <property type="entry name" value="GLUTATHIONE REDUCTASE (NADPH)"/>
    <property type="match status" value="1"/>
</dbReference>